<comment type="subcellular location">
    <subcellularLocation>
        <location evidence="1">Nucleus</location>
    </subcellularLocation>
</comment>
<evidence type="ECO:0000256" key="3">
    <source>
        <dbReference type="ARBA" id="ARBA00023242"/>
    </source>
</evidence>
<dbReference type="WBParaSite" id="TMUE_3000011067.2">
    <property type="protein sequence ID" value="TMUE_3000011067.2"/>
    <property type="gene ID" value="WBGene00287298"/>
</dbReference>
<dbReference type="WBParaSite" id="TMUE_3000011067.3">
    <property type="protein sequence ID" value="TMUE_3000011067.3"/>
    <property type="gene ID" value="WBGene00287298"/>
</dbReference>
<name>A0A5S6QW00_TRIMR</name>
<dbReference type="Proteomes" id="UP000046395">
    <property type="component" value="Unassembled WGS sequence"/>
</dbReference>
<dbReference type="GO" id="GO:0007095">
    <property type="term" value="P:mitotic G2 DNA damage checkpoint signaling"/>
    <property type="evidence" value="ECO:0007669"/>
    <property type="project" value="TreeGrafter"/>
</dbReference>
<evidence type="ECO:0000256" key="4">
    <source>
        <dbReference type="SAM" id="MobiDB-lite"/>
    </source>
</evidence>
<keyword evidence="5" id="KW-1185">Reference proteome</keyword>
<evidence type="ECO:0000256" key="2">
    <source>
        <dbReference type="ARBA" id="ARBA00022553"/>
    </source>
</evidence>
<dbReference type="STRING" id="70415.A0A5S6QW00"/>
<proteinExistence type="predicted"/>
<dbReference type="WBParaSite" id="TMUE_3000011067.4">
    <property type="protein sequence ID" value="TMUE_3000011067.4"/>
    <property type="gene ID" value="WBGene00287298"/>
</dbReference>
<feature type="region of interest" description="Disordered" evidence="4">
    <location>
        <begin position="201"/>
        <end position="265"/>
    </location>
</feature>
<dbReference type="WBParaSite" id="TMUE_3000011067.1">
    <property type="protein sequence ID" value="TMUE_3000011067.1"/>
    <property type="gene ID" value="WBGene00287298"/>
</dbReference>
<sequence length="781" mass="86251">MSSVALSTMQEQPVQVLLPVKSAIVPSLLGKPKLSATDDGFVDLNEWNVANKSPSSLLLPEQASQDSQPARTGDSQELLVGNSWWSLKKNLESKIKNKRQEGLKNRYELWNEDQLQSAIMEEKLPSPFIERDESTDDELDSSLFSEDETLDGQAASGDNIASTEVESLPRSNPHTSSGSFAELGDGLLDEKLSKNVRVDLRSPPEDEHCSDEEKEASFNLAPRAIVSSDDDDDDSNLDVHPGPTLNTTARSTAPETAFANDSQAEPQLSMSDLFAQPSDSSSDLALAKLFFDDSKQDDSFSSRVDSFTGAHSTQGAELSPLRKSLVSDQLNHEEGLSNFGASAAYIPAGLNCNTESFSLENLCSGEFPDSGDQVMGSNHSKSYSSLPVDRFDVDTNGASSPVGYFKKQYHGLMLDNDSAEETDDLELLCSAPFASTPVAAIKPSSYRLETVLDENARDGYPPLKPITNVAKVNPDLFGTEDDSDASDKEDNNMLDNEPSGRTSWKDNQSHRQQLLRSDFLDIEAELSGSDHSGDEEEVDDDDEYEEDFVDSTADLKSAGELRAEIARIHARKMDEEDARMVNLFKEKLLESHEVRPGLRQRRMGWAAVREEPQEVELNDTREDPSELLIDDSLSRWQMARRRKAEWLLEQEDPLNSDDSVTESNTASVIFDYGMQVRGTSSNSRQLNKLPTVAGVVEDGTIELTANRMESHLSESLLRREQSTLELAFKSASESNDTKNSAFIPLSPDPNDDCCAQSESIPLQKRRRMAAEQCGETIFQHI</sequence>
<dbReference type="PANTHER" id="PTHR14396:SF10">
    <property type="entry name" value="CLASPIN"/>
    <property type="match status" value="1"/>
</dbReference>
<evidence type="ECO:0000256" key="1">
    <source>
        <dbReference type="ARBA" id="ARBA00004123"/>
    </source>
</evidence>
<dbReference type="InterPro" id="IPR024146">
    <property type="entry name" value="Claspin"/>
</dbReference>
<evidence type="ECO:0000313" key="6">
    <source>
        <dbReference type="WBParaSite" id="TMUE_3000011067.1"/>
    </source>
</evidence>
<reference evidence="5" key="1">
    <citation type="submission" date="2013-11" db="EMBL/GenBank/DDBJ databases">
        <authorList>
            <person name="Aslett M."/>
        </authorList>
    </citation>
    <scope>NUCLEOTIDE SEQUENCE [LARGE SCALE GENOMIC DNA]</scope>
    <source>
        <strain evidence="5">Edinburgh</strain>
    </source>
</reference>
<dbReference type="PANTHER" id="PTHR14396">
    <property type="entry name" value="CLASPIN"/>
    <property type="match status" value="1"/>
</dbReference>
<feature type="compositionally biased region" description="Polar residues" evidence="4">
    <location>
        <begin position="244"/>
        <end position="265"/>
    </location>
</feature>
<feature type="compositionally biased region" description="Basic and acidic residues" evidence="4">
    <location>
        <begin position="122"/>
        <end position="132"/>
    </location>
</feature>
<dbReference type="GO" id="GO:0010997">
    <property type="term" value="F:anaphase-promoting complex binding"/>
    <property type="evidence" value="ECO:0007669"/>
    <property type="project" value="TreeGrafter"/>
</dbReference>
<feature type="region of interest" description="Disordered" evidence="4">
    <location>
        <begin position="122"/>
        <end position="141"/>
    </location>
</feature>
<keyword evidence="3" id="KW-0539">Nucleus</keyword>
<reference evidence="5" key="2">
    <citation type="submission" date="2014-03" db="EMBL/GenBank/DDBJ databases">
        <title>The whipworm genome and dual-species transcriptomics of an intimate host-pathogen interaction.</title>
        <authorList>
            <person name="Foth B.J."/>
            <person name="Tsai I.J."/>
            <person name="Reid A.J."/>
            <person name="Bancroft A.J."/>
            <person name="Nichol S."/>
            <person name="Tracey A."/>
            <person name="Holroyd N."/>
            <person name="Cotton J.A."/>
            <person name="Stanley E.J."/>
            <person name="Zarowiecki M."/>
            <person name="Liu J.Z."/>
            <person name="Huckvale T."/>
            <person name="Cooper P.J."/>
            <person name="Grencis R.K."/>
            <person name="Berriman M."/>
        </authorList>
    </citation>
    <scope>NUCLEOTIDE SEQUENCE [LARGE SCALE GENOMIC DNA]</scope>
    <source>
        <strain evidence="5">Edinburgh</strain>
    </source>
</reference>
<accession>A0A5S6QW00</accession>
<reference evidence="6" key="3">
    <citation type="submission" date="2019-12" db="UniProtKB">
        <authorList>
            <consortium name="WormBaseParasite"/>
        </authorList>
    </citation>
    <scope>IDENTIFICATION</scope>
</reference>
<dbReference type="GO" id="GO:0005634">
    <property type="term" value="C:nucleus"/>
    <property type="evidence" value="ECO:0007669"/>
    <property type="project" value="UniProtKB-SubCell"/>
</dbReference>
<dbReference type="GO" id="GO:0033314">
    <property type="term" value="P:mitotic DNA replication checkpoint signaling"/>
    <property type="evidence" value="ECO:0007669"/>
    <property type="project" value="TreeGrafter"/>
</dbReference>
<protein>
    <submittedName>
        <fullName evidence="6">Claspin</fullName>
    </submittedName>
</protein>
<feature type="region of interest" description="Disordered" evidence="4">
    <location>
        <begin position="472"/>
        <end position="510"/>
    </location>
</feature>
<feature type="region of interest" description="Disordered" evidence="4">
    <location>
        <begin position="55"/>
        <end position="75"/>
    </location>
</feature>
<dbReference type="AlphaFoldDB" id="A0A5S6QW00"/>
<organism evidence="5 6">
    <name type="scientific">Trichuris muris</name>
    <name type="common">Mouse whipworm</name>
    <dbReference type="NCBI Taxonomy" id="70415"/>
    <lineage>
        <taxon>Eukaryota</taxon>
        <taxon>Metazoa</taxon>
        <taxon>Ecdysozoa</taxon>
        <taxon>Nematoda</taxon>
        <taxon>Enoplea</taxon>
        <taxon>Dorylaimia</taxon>
        <taxon>Trichinellida</taxon>
        <taxon>Trichuridae</taxon>
        <taxon>Trichuris</taxon>
    </lineage>
</organism>
<evidence type="ECO:0000313" key="5">
    <source>
        <dbReference type="Proteomes" id="UP000046395"/>
    </source>
</evidence>
<keyword evidence="2" id="KW-0597">Phosphoprotein</keyword>